<dbReference type="RefSeq" id="WP_064027902.1">
    <property type="nucleotide sequence ID" value="NZ_LUUL01000084.1"/>
</dbReference>
<organism evidence="3 4">
    <name type="scientific">Methylomonas koyamae</name>
    <dbReference type="NCBI Taxonomy" id="702114"/>
    <lineage>
        <taxon>Bacteria</taxon>
        <taxon>Pseudomonadati</taxon>
        <taxon>Pseudomonadota</taxon>
        <taxon>Gammaproteobacteria</taxon>
        <taxon>Methylococcales</taxon>
        <taxon>Methylococcaceae</taxon>
        <taxon>Methylomonas</taxon>
    </lineage>
</organism>
<feature type="domain" description="Response regulatory" evidence="2">
    <location>
        <begin position="6"/>
        <end position="148"/>
    </location>
</feature>
<sequence>MRLDFNVLWVEDHRDNVESQRERIELLMGKEGFRLRPLFAASIEEAINYIHDDIYGDHIDLVLMDYDLGPGGKGDDGLTEVRANFPYKDIVFYSSQANDLPKLVANKQLQGIYCSSRIDLPNSVYGVFDSLIKKVLDIDHSRGIVMGASSDIDYRVYECLVHSFDLGDDQHKQLAIDSIQKDMVKKFERLKKVSDKIIEIQHVSELNKKEFSGIYSATDKLFLLQRLLSTDESNKESIAKIENYKQNTIPKRNKLAHTQVVNGDGFSRRLIDDKGTELQIGDMKALRQELLAIQDHFDQLLQNLISNQGSDLV</sequence>
<proteinExistence type="predicted"/>
<dbReference type="AlphaFoldDB" id="A0AA91I5J7"/>
<dbReference type="EMBL" id="LUUL01000084">
    <property type="protein sequence ID" value="OAI24958.1"/>
    <property type="molecule type" value="Genomic_DNA"/>
</dbReference>
<dbReference type="SUPFAM" id="SSF52172">
    <property type="entry name" value="CheY-like"/>
    <property type="match status" value="1"/>
</dbReference>
<feature type="modified residue" description="4-aspartylphosphate" evidence="1">
    <location>
        <position position="65"/>
    </location>
</feature>
<evidence type="ECO:0000259" key="2">
    <source>
        <dbReference type="PROSITE" id="PS50110"/>
    </source>
</evidence>
<evidence type="ECO:0000313" key="4">
    <source>
        <dbReference type="Proteomes" id="UP000077734"/>
    </source>
</evidence>
<dbReference type="InterPro" id="IPR001789">
    <property type="entry name" value="Sig_transdc_resp-reg_receiver"/>
</dbReference>
<keyword evidence="4" id="KW-1185">Reference proteome</keyword>
<protein>
    <recommendedName>
        <fullName evidence="2">Response regulatory domain-containing protein</fullName>
    </recommendedName>
</protein>
<accession>A0AA91I5J7</accession>
<dbReference type="Proteomes" id="UP000077734">
    <property type="component" value="Unassembled WGS sequence"/>
</dbReference>
<comment type="caution">
    <text evidence="3">The sequence shown here is derived from an EMBL/GenBank/DDBJ whole genome shotgun (WGS) entry which is preliminary data.</text>
</comment>
<evidence type="ECO:0000256" key="1">
    <source>
        <dbReference type="PROSITE-ProRule" id="PRU00169"/>
    </source>
</evidence>
<reference evidence="3 4" key="1">
    <citation type="submission" date="2016-03" db="EMBL/GenBank/DDBJ databases">
        <authorList>
            <person name="Heylen K."/>
            <person name="De Vos P."/>
            <person name="Vekeman B."/>
        </authorList>
    </citation>
    <scope>NUCLEOTIDE SEQUENCE [LARGE SCALE GENOMIC DNA]</scope>
    <source>
        <strain evidence="3 4">R-49807</strain>
    </source>
</reference>
<dbReference type="Gene3D" id="3.40.50.2300">
    <property type="match status" value="1"/>
</dbReference>
<dbReference type="InterPro" id="IPR011006">
    <property type="entry name" value="CheY-like_superfamily"/>
</dbReference>
<evidence type="ECO:0000313" key="3">
    <source>
        <dbReference type="EMBL" id="OAI24958.1"/>
    </source>
</evidence>
<dbReference type="GO" id="GO:0000160">
    <property type="term" value="P:phosphorelay signal transduction system"/>
    <property type="evidence" value="ECO:0007669"/>
    <property type="project" value="InterPro"/>
</dbReference>
<keyword evidence="1" id="KW-0597">Phosphoprotein</keyword>
<gene>
    <name evidence="3" type="ORF">A1356_14350</name>
</gene>
<dbReference type="PROSITE" id="PS50110">
    <property type="entry name" value="RESPONSE_REGULATORY"/>
    <property type="match status" value="1"/>
</dbReference>
<name>A0AA91I5J7_9GAMM</name>